<sequence>MKRAALYLRVSTFEQSPQNQLHDLRQFANQRGCQIVEEYTDHGVSGTKARRPGLDRLLMDANRRRFDVVLVWSCDRLARNTKHFLQVLDELNELGIQFLSQREAIDTEGPLGRAIVVIVSAVAELERSLIVERVRAGMRRAKLDGRRIGRIPLDVNHAALVKDRLSGMSLTHVAKKYGLSRASVVRFVREAQTRHSETN</sequence>
<proteinExistence type="predicted"/>
<organism evidence="7 8">
    <name type="scientific">Edaphobacter aggregans</name>
    <dbReference type="NCBI Taxonomy" id="570835"/>
    <lineage>
        <taxon>Bacteria</taxon>
        <taxon>Pseudomonadati</taxon>
        <taxon>Acidobacteriota</taxon>
        <taxon>Terriglobia</taxon>
        <taxon>Terriglobales</taxon>
        <taxon>Acidobacteriaceae</taxon>
        <taxon>Edaphobacter</taxon>
    </lineage>
</organism>
<evidence type="ECO:0000256" key="2">
    <source>
        <dbReference type="ARBA" id="ARBA00023125"/>
    </source>
</evidence>
<dbReference type="GO" id="GO:0003677">
    <property type="term" value="F:DNA binding"/>
    <property type="evidence" value="ECO:0007669"/>
    <property type="project" value="UniProtKB-KW"/>
</dbReference>
<dbReference type="EMBL" id="RSDW01000001">
    <property type="protein sequence ID" value="RSL17687.1"/>
    <property type="molecule type" value="Genomic_DNA"/>
</dbReference>
<dbReference type="GO" id="GO:0000150">
    <property type="term" value="F:DNA strand exchange activity"/>
    <property type="evidence" value="ECO:0007669"/>
    <property type="project" value="InterPro"/>
</dbReference>
<evidence type="ECO:0000256" key="5">
    <source>
        <dbReference type="PROSITE-ProRule" id="PRU10137"/>
    </source>
</evidence>
<evidence type="ECO:0000256" key="3">
    <source>
        <dbReference type="ARBA" id="ARBA00023172"/>
    </source>
</evidence>
<protein>
    <submittedName>
        <fullName evidence="7">DNA invertase Pin-like site-specific DNA recombinase</fullName>
    </submittedName>
</protein>
<dbReference type="SMART" id="SM00857">
    <property type="entry name" value="Resolvase"/>
    <property type="match status" value="1"/>
</dbReference>
<feature type="active site" description="O-(5'-phospho-DNA)-serine intermediate" evidence="4 5">
    <location>
        <position position="11"/>
    </location>
</feature>
<dbReference type="PROSITE" id="PS00397">
    <property type="entry name" value="RECOMBINASES_1"/>
    <property type="match status" value="1"/>
</dbReference>
<gene>
    <name evidence="7" type="ORF">EDE15_3225</name>
</gene>
<dbReference type="InterPro" id="IPR006118">
    <property type="entry name" value="Recombinase_CS"/>
</dbReference>
<feature type="domain" description="Resolvase/invertase-type recombinase catalytic" evidence="6">
    <location>
        <begin position="3"/>
        <end position="145"/>
    </location>
</feature>
<dbReference type="PROSITE" id="PS51736">
    <property type="entry name" value="RECOMBINASES_3"/>
    <property type="match status" value="1"/>
</dbReference>
<dbReference type="GO" id="GO:0015074">
    <property type="term" value="P:DNA integration"/>
    <property type="evidence" value="ECO:0007669"/>
    <property type="project" value="UniProtKB-KW"/>
</dbReference>
<dbReference type="PANTHER" id="PTHR30461:SF2">
    <property type="entry name" value="SERINE RECOMBINASE PINE-RELATED"/>
    <property type="match status" value="1"/>
</dbReference>
<keyword evidence="8" id="KW-1185">Reference proteome</keyword>
<keyword evidence="3" id="KW-0233">DNA recombination</keyword>
<accession>A0A3R9WI15</accession>
<dbReference type="SUPFAM" id="SSF53041">
    <property type="entry name" value="Resolvase-like"/>
    <property type="match status" value="1"/>
</dbReference>
<dbReference type="OrthoDB" id="9800103at2"/>
<dbReference type="Proteomes" id="UP000269669">
    <property type="component" value="Unassembled WGS sequence"/>
</dbReference>
<comment type="caution">
    <text evidence="7">The sequence shown here is derived from an EMBL/GenBank/DDBJ whole genome shotgun (WGS) entry which is preliminary data.</text>
</comment>
<keyword evidence="2" id="KW-0238">DNA-binding</keyword>
<dbReference type="InterPro" id="IPR050639">
    <property type="entry name" value="SSR_resolvase"/>
</dbReference>
<evidence type="ECO:0000256" key="4">
    <source>
        <dbReference type="PIRSR" id="PIRSR606118-50"/>
    </source>
</evidence>
<evidence type="ECO:0000313" key="7">
    <source>
        <dbReference type="EMBL" id="RSL17687.1"/>
    </source>
</evidence>
<dbReference type="Gene3D" id="3.40.50.1390">
    <property type="entry name" value="Resolvase, N-terminal catalytic domain"/>
    <property type="match status" value="1"/>
</dbReference>
<reference evidence="7 8" key="1">
    <citation type="submission" date="2018-12" db="EMBL/GenBank/DDBJ databases">
        <title>Sequencing of bacterial isolates from soil warming experiment in Harvard Forest, Massachusetts, USA.</title>
        <authorList>
            <person name="Deangelis K."/>
        </authorList>
    </citation>
    <scope>NUCLEOTIDE SEQUENCE [LARGE SCALE GENOMIC DNA]</scope>
    <source>
        <strain evidence="7 8">EB153</strain>
    </source>
</reference>
<name>A0A3R9WI15_9BACT</name>
<dbReference type="AlphaFoldDB" id="A0A3R9WI15"/>
<evidence type="ECO:0000256" key="1">
    <source>
        <dbReference type="ARBA" id="ARBA00022908"/>
    </source>
</evidence>
<keyword evidence="1" id="KW-0229">DNA integration</keyword>
<dbReference type="RefSeq" id="WP_125486144.1">
    <property type="nucleotide sequence ID" value="NZ_RSDW01000001.1"/>
</dbReference>
<dbReference type="Pfam" id="PF00239">
    <property type="entry name" value="Resolvase"/>
    <property type="match status" value="1"/>
</dbReference>
<evidence type="ECO:0000259" key="6">
    <source>
        <dbReference type="PROSITE" id="PS51736"/>
    </source>
</evidence>
<dbReference type="InterPro" id="IPR006119">
    <property type="entry name" value="Resolv_N"/>
</dbReference>
<evidence type="ECO:0000313" key="8">
    <source>
        <dbReference type="Proteomes" id="UP000269669"/>
    </source>
</evidence>
<dbReference type="InterPro" id="IPR036162">
    <property type="entry name" value="Resolvase-like_N_sf"/>
</dbReference>
<dbReference type="CDD" id="cd03768">
    <property type="entry name" value="SR_ResInv"/>
    <property type="match status" value="1"/>
</dbReference>
<dbReference type="PANTHER" id="PTHR30461">
    <property type="entry name" value="DNA-INVERTASE FROM LAMBDOID PROPHAGE"/>
    <property type="match status" value="1"/>
</dbReference>